<name>A0A2U2X2Z2_9FLAO</name>
<gene>
    <name evidence="1" type="ORF">DIS18_12765</name>
</gene>
<evidence type="ECO:0000313" key="2">
    <source>
        <dbReference type="Proteomes" id="UP000245375"/>
    </source>
</evidence>
<protein>
    <submittedName>
        <fullName evidence="1">Uncharacterized protein</fullName>
    </submittedName>
</protein>
<dbReference type="EMBL" id="QFRI01000003">
    <property type="protein sequence ID" value="PWH82129.1"/>
    <property type="molecule type" value="Genomic_DNA"/>
</dbReference>
<reference evidence="2" key="2">
    <citation type="submission" date="2018-05" db="EMBL/GenBank/DDBJ databases">
        <title>Algibacter marinivivus sp. nov., isolated from sample around a algae.</title>
        <authorList>
            <person name="Lu D."/>
        </authorList>
    </citation>
    <scope>NUCLEOTIDE SEQUENCE [LARGE SCALE GENOMIC DNA]</scope>
    <source>
        <strain evidence="2">ZY111</strain>
    </source>
</reference>
<evidence type="ECO:0000313" key="1">
    <source>
        <dbReference type="EMBL" id="PWH82129.1"/>
    </source>
</evidence>
<organism evidence="1 2">
    <name type="scientific">Algibacter marinivivus</name>
    <dbReference type="NCBI Taxonomy" id="2100723"/>
    <lineage>
        <taxon>Bacteria</taxon>
        <taxon>Pseudomonadati</taxon>
        <taxon>Bacteroidota</taxon>
        <taxon>Flavobacteriia</taxon>
        <taxon>Flavobacteriales</taxon>
        <taxon>Flavobacteriaceae</taxon>
        <taxon>Algibacter</taxon>
    </lineage>
</organism>
<sequence>MGFTNGIPEYGIHDMLFPDEIAKRMWPFLKAILENMLWSEINYIIEGEAILPELIIELLNKHPDKIKICFVGYTSANIEEKVKDIKKFSLQKNDWLIDKTDTYITDHVKNMITHSIMLKKSCKENNLKYFDCSENFLNTIEDSLEYFSE</sequence>
<reference evidence="1 2" key="1">
    <citation type="submission" date="2018-05" db="EMBL/GenBank/DDBJ databases">
        <title>Algibacter marinivivus sp. nov., isolated from sample around a algae.</title>
        <authorList>
            <person name="Zhong X."/>
        </authorList>
    </citation>
    <scope>NUCLEOTIDE SEQUENCE [LARGE SCALE GENOMIC DNA]</scope>
    <source>
        <strain evidence="1 2">ZY111</strain>
    </source>
</reference>
<dbReference type="AlphaFoldDB" id="A0A2U2X2Z2"/>
<accession>A0A2U2X2Z2</accession>
<reference evidence="2" key="3">
    <citation type="submission" date="2018-05" db="EMBL/GenBank/DDBJ databases">
        <authorList>
            <person name="Lu D."/>
        </authorList>
    </citation>
    <scope>NUCLEOTIDE SEQUENCE [LARGE SCALE GENOMIC DNA]</scope>
    <source>
        <strain evidence="2">ZY111</strain>
    </source>
</reference>
<comment type="caution">
    <text evidence="1">The sequence shown here is derived from an EMBL/GenBank/DDBJ whole genome shotgun (WGS) entry which is preliminary data.</text>
</comment>
<dbReference type="Proteomes" id="UP000245375">
    <property type="component" value="Unassembled WGS sequence"/>
</dbReference>
<proteinExistence type="predicted"/>
<keyword evidence="2" id="KW-1185">Reference proteome</keyword>